<dbReference type="GO" id="GO:0006914">
    <property type="term" value="P:autophagy"/>
    <property type="evidence" value="ECO:0007669"/>
    <property type="project" value="UniProtKB-KW"/>
</dbReference>
<evidence type="ECO:0000313" key="12">
    <source>
        <dbReference type="EMBL" id="KAJ7379217.1"/>
    </source>
</evidence>
<evidence type="ECO:0008006" key="14">
    <source>
        <dbReference type="Google" id="ProtNLM"/>
    </source>
</evidence>
<evidence type="ECO:0000256" key="3">
    <source>
        <dbReference type="ARBA" id="ARBA00022490"/>
    </source>
</evidence>
<dbReference type="GO" id="GO:0031624">
    <property type="term" value="F:ubiquitin conjugating enzyme binding"/>
    <property type="evidence" value="ECO:0007669"/>
    <property type="project" value="TreeGrafter"/>
</dbReference>
<dbReference type="CDD" id="cd14279">
    <property type="entry name" value="CUE"/>
    <property type="match status" value="1"/>
</dbReference>
<dbReference type="InterPro" id="IPR000008">
    <property type="entry name" value="C2_dom"/>
</dbReference>
<evidence type="ECO:0000256" key="2">
    <source>
        <dbReference type="ARBA" id="ARBA00009278"/>
    </source>
</evidence>
<dbReference type="InterPro" id="IPR009060">
    <property type="entry name" value="UBA-like_sf"/>
</dbReference>
<keyword evidence="7" id="KW-0072">Autophagy</keyword>
<dbReference type="Pfam" id="PF02845">
    <property type="entry name" value="CUE"/>
    <property type="match status" value="1"/>
</dbReference>
<evidence type="ECO:0000256" key="6">
    <source>
        <dbReference type="ARBA" id="ARBA00022859"/>
    </source>
</evidence>
<feature type="domain" description="C2" evidence="10">
    <location>
        <begin position="52"/>
        <end position="168"/>
    </location>
</feature>
<feature type="compositionally biased region" description="Low complexity" evidence="9">
    <location>
        <begin position="249"/>
        <end position="267"/>
    </location>
</feature>
<dbReference type="SUPFAM" id="SSF49562">
    <property type="entry name" value="C2 domain (Calcium/lipid-binding domain, CaLB)"/>
    <property type="match status" value="1"/>
</dbReference>
<dbReference type="FunFam" id="1.10.8.10:FF:000036">
    <property type="entry name" value="Toll-interacting protein-like Protein"/>
    <property type="match status" value="1"/>
</dbReference>
<gene>
    <name evidence="12" type="ORF">OS493_017724</name>
</gene>
<evidence type="ECO:0000256" key="7">
    <source>
        <dbReference type="ARBA" id="ARBA00023006"/>
    </source>
</evidence>
<comment type="similarity">
    <text evidence="2">Belongs to the tollip family.</text>
</comment>
<evidence type="ECO:0000256" key="4">
    <source>
        <dbReference type="ARBA" id="ARBA00022588"/>
    </source>
</evidence>
<evidence type="ECO:0000313" key="13">
    <source>
        <dbReference type="Proteomes" id="UP001163046"/>
    </source>
</evidence>
<dbReference type="PANTHER" id="PTHR16461">
    <property type="entry name" value="TOLL-INTERACTING PROTEIN"/>
    <property type="match status" value="1"/>
</dbReference>
<dbReference type="OrthoDB" id="9942608at2759"/>
<comment type="subcellular location">
    <subcellularLocation>
        <location evidence="1">Cytoplasm</location>
    </subcellularLocation>
</comment>
<feature type="region of interest" description="Disordered" evidence="9">
    <location>
        <begin position="1"/>
        <end position="20"/>
    </location>
</feature>
<evidence type="ECO:0000256" key="9">
    <source>
        <dbReference type="SAM" id="MobiDB-lite"/>
    </source>
</evidence>
<organism evidence="12 13">
    <name type="scientific">Desmophyllum pertusum</name>
    <dbReference type="NCBI Taxonomy" id="174260"/>
    <lineage>
        <taxon>Eukaryota</taxon>
        <taxon>Metazoa</taxon>
        <taxon>Cnidaria</taxon>
        <taxon>Anthozoa</taxon>
        <taxon>Hexacorallia</taxon>
        <taxon>Scleractinia</taxon>
        <taxon>Caryophylliina</taxon>
        <taxon>Caryophylliidae</taxon>
        <taxon>Desmophyllum</taxon>
    </lineage>
</organism>
<feature type="domain" description="CUE" evidence="11">
    <location>
        <begin position="269"/>
        <end position="312"/>
    </location>
</feature>
<dbReference type="PROSITE" id="PS51140">
    <property type="entry name" value="CUE"/>
    <property type="match status" value="1"/>
</dbReference>
<dbReference type="GO" id="GO:0045087">
    <property type="term" value="P:innate immune response"/>
    <property type="evidence" value="ECO:0007669"/>
    <property type="project" value="UniProtKB-KW"/>
</dbReference>
<dbReference type="GO" id="GO:0005737">
    <property type="term" value="C:cytoplasm"/>
    <property type="evidence" value="ECO:0007669"/>
    <property type="project" value="UniProtKB-SubCell"/>
</dbReference>
<evidence type="ECO:0000259" key="11">
    <source>
        <dbReference type="PROSITE" id="PS51140"/>
    </source>
</evidence>
<dbReference type="PROSITE" id="PS50004">
    <property type="entry name" value="C2"/>
    <property type="match status" value="1"/>
</dbReference>
<sequence length="313" mass="34697">MATQQSIHQSGSSRGNVMTGDLPEDFLRLSPGMNQAPHPAGTGQMVPIQPVTYYQPTGYMQPFQQRHMGRLSVTVQQAKLAKNYGLTRMDPYCRITVGNHVFESPTAHNGSTNPRWNKLLSIPIQEGVNNVYVEIFDERAFSMDERIAWGLIPIKDSVFSGETLEDWYSLSGKQGEDKEGMINLVFAYRKVPAPPPQAMVYPNMPIPNMPIPNMPIMMVPQPVVPGTQVLYPGGYGPGQPVPTGPPQQQPMQQQQQQPMQQQQQQQPRFSQQDITGLKDMFPSMEEGVIQSVLEACGGDVNAATTHLLSMTDS</sequence>
<dbReference type="InterPro" id="IPR037301">
    <property type="entry name" value="Tollip_C2"/>
</dbReference>
<feature type="compositionally biased region" description="Polar residues" evidence="9">
    <location>
        <begin position="1"/>
        <end position="16"/>
    </location>
</feature>
<dbReference type="SMART" id="SM00239">
    <property type="entry name" value="C2"/>
    <property type="match status" value="1"/>
</dbReference>
<protein>
    <recommendedName>
        <fullName evidence="14">Toll-interacting protein</fullName>
    </recommendedName>
</protein>
<accession>A0A9W9ZCM0</accession>
<dbReference type="Proteomes" id="UP001163046">
    <property type="component" value="Unassembled WGS sequence"/>
</dbReference>
<reference evidence="12" key="1">
    <citation type="submission" date="2023-01" db="EMBL/GenBank/DDBJ databases">
        <title>Genome assembly of the deep-sea coral Lophelia pertusa.</title>
        <authorList>
            <person name="Herrera S."/>
            <person name="Cordes E."/>
        </authorList>
    </citation>
    <scope>NUCLEOTIDE SEQUENCE</scope>
    <source>
        <strain evidence="12">USNM1676648</strain>
        <tissue evidence="12">Polyp</tissue>
    </source>
</reference>
<dbReference type="SMART" id="SM00546">
    <property type="entry name" value="CUE"/>
    <property type="match status" value="1"/>
</dbReference>
<comment type="caution">
    <text evidence="12">The sequence shown here is derived from an EMBL/GenBank/DDBJ whole genome shotgun (WGS) entry which is preliminary data.</text>
</comment>
<evidence type="ECO:0000256" key="1">
    <source>
        <dbReference type="ARBA" id="ARBA00004496"/>
    </source>
</evidence>
<keyword evidence="8" id="KW-0395">Inflammatory response</keyword>
<dbReference type="EMBL" id="MU826359">
    <property type="protein sequence ID" value="KAJ7379217.1"/>
    <property type="molecule type" value="Genomic_DNA"/>
</dbReference>
<dbReference type="GO" id="GO:0006511">
    <property type="term" value="P:ubiquitin-dependent protein catabolic process"/>
    <property type="evidence" value="ECO:0007669"/>
    <property type="project" value="TreeGrafter"/>
</dbReference>
<keyword evidence="3" id="KW-0963">Cytoplasm</keyword>
<feature type="region of interest" description="Disordered" evidence="9">
    <location>
        <begin position="230"/>
        <end position="271"/>
    </location>
</feature>
<dbReference type="InterPro" id="IPR003892">
    <property type="entry name" value="CUE"/>
</dbReference>
<keyword evidence="13" id="KW-1185">Reference proteome</keyword>
<dbReference type="Gene3D" id="1.10.8.10">
    <property type="entry name" value="DNA helicase RuvA subunit, C-terminal domain"/>
    <property type="match status" value="1"/>
</dbReference>
<keyword evidence="5" id="KW-0677">Repeat</keyword>
<dbReference type="Pfam" id="PF00168">
    <property type="entry name" value="C2"/>
    <property type="match status" value="1"/>
</dbReference>
<evidence type="ECO:0000256" key="5">
    <source>
        <dbReference type="ARBA" id="ARBA00022737"/>
    </source>
</evidence>
<evidence type="ECO:0000259" key="10">
    <source>
        <dbReference type="PROSITE" id="PS50004"/>
    </source>
</evidence>
<dbReference type="AlphaFoldDB" id="A0A9W9ZCM0"/>
<dbReference type="CDD" id="cd04016">
    <property type="entry name" value="C2_Tollip"/>
    <property type="match status" value="1"/>
</dbReference>
<dbReference type="GO" id="GO:0043130">
    <property type="term" value="F:ubiquitin binding"/>
    <property type="evidence" value="ECO:0007669"/>
    <property type="project" value="InterPro"/>
</dbReference>
<name>A0A9W9ZCM0_9CNID</name>
<dbReference type="FunFam" id="2.60.40.150:FF:000055">
    <property type="entry name" value="Toll-interacting protein-like Protein"/>
    <property type="match status" value="1"/>
</dbReference>
<proteinExistence type="inferred from homology"/>
<feature type="compositionally biased region" description="Pro residues" evidence="9">
    <location>
        <begin position="239"/>
        <end position="248"/>
    </location>
</feature>
<evidence type="ECO:0000256" key="8">
    <source>
        <dbReference type="ARBA" id="ARBA00023198"/>
    </source>
</evidence>
<keyword evidence="4" id="KW-0399">Innate immunity</keyword>
<dbReference type="InterPro" id="IPR035892">
    <property type="entry name" value="C2_domain_sf"/>
</dbReference>
<dbReference type="SUPFAM" id="SSF46934">
    <property type="entry name" value="UBA-like"/>
    <property type="match status" value="1"/>
</dbReference>
<dbReference type="Gene3D" id="2.60.40.150">
    <property type="entry name" value="C2 domain"/>
    <property type="match status" value="1"/>
</dbReference>
<dbReference type="PANTHER" id="PTHR16461:SF5">
    <property type="entry name" value="TOLL-INTERACTING PROTEIN"/>
    <property type="match status" value="1"/>
</dbReference>
<keyword evidence="6" id="KW-0391">Immunity</keyword>